<dbReference type="PANTHER" id="PTHR33619">
    <property type="entry name" value="POLYSACCHARIDE EXPORT PROTEIN GFCE-RELATED"/>
    <property type="match status" value="1"/>
</dbReference>
<name>A0A8G0ZW91_9RHOB</name>
<organism evidence="4 5">
    <name type="scientific">Neotabrizicola shimadae</name>
    <dbReference type="NCBI Taxonomy" id="2807096"/>
    <lineage>
        <taxon>Bacteria</taxon>
        <taxon>Pseudomonadati</taxon>
        <taxon>Pseudomonadota</taxon>
        <taxon>Alphaproteobacteria</taxon>
        <taxon>Rhodobacterales</taxon>
        <taxon>Paracoccaceae</taxon>
        <taxon>Neotabrizicola</taxon>
    </lineage>
</organism>
<dbReference type="Pfam" id="PF02563">
    <property type="entry name" value="Poly_export"/>
    <property type="match status" value="1"/>
</dbReference>
<dbReference type="EMBL" id="CP069370">
    <property type="protein sequence ID" value="QYZ69174.1"/>
    <property type="molecule type" value="Genomic_DNA"/>
</dbReference>
<evidence type="ECO:0000313" key="5">
    <source>
        <dbReference type="Proteomes" id="UP000826300"/>
    </source>
</evidence>
<gene>
    <name evidence="4" type="ORF">JO391_15730</name>
</gene>
<keyword evidence="1 2" id="KW-0732">Signal</keyword>
<dbReference type="PANTHER" id="PTHR33619:SF3">
    <property type="entry name" value="POLYSACCHARIDE EXPORT PROTEIN GFCE-RELATED"/>
    <property type="match status" value="1"/>
</dbReference>
<dbReference type="InterPro" id="IPR049712">
    <property type="entry name" value="Poly_export"/>
</dbReference>
<evidence type="ECO:0000259" key="3">
    <source>
        <dbReference type="Pfam" id="PF02563"/>
    </source>
</evidence>
<evidence type="ECO:0000256" key="1">
    <source>
        <dbReference type="ARBA" id="ARBA00022729"/>
    </source>
</evidence>
<dbReference type="KEGG" id="nsm:JO391_15730"/>
<protein>
    <submittedName>
        <fullName evidence="4">Polysaccharide biosynthesis/export family protein</fullName>
    </submittedName>
</protein>
<dbReference type="Proteomes" id="UP000826300">
    <property type="component" value="Chromosome"/>
</dbReference>
<dbReference type="InterPro" id="IPR003715">
    <property type="entry name" value="Poly_export_N"/>
</dbReference>
<dbReference type="RefSeq" id="WP_220661394.1">
    <property type="nucleotide sequence ID" value="NZ_CP069370.1"/>
</dbReference>
<feature type="signal peptide" evidence="2">
    <location>
        <begin position="1"/>
        <end position="19"/>
    </location>
</feature>
<dbReference type="Gene3D" id="3.30.1950.10">
    <property type="entry name" value="wza like domain"/>
    <property type="match status" value="1"/>
</dbReference>
<evidence type="ECO:0000313" key="4">
    <source>
        <dbReference type="EMBL" id="QYZ69174.1"/>
    </source>
</evidence>
<reference evidence="4" key="1">
    <citation type="submission" date="2021-02" db="EMBL/GenBank/DDBJ databases">
        <title>Rhodobacter shimadae sp. nov., an aerobic anoxygenic phototrophic bacterium isolated from a hot spring.</title>
        <authorList>
            <person name="Muramatsu S."/>
            <person name="Haruta S."/>
            <person name="Hirose S."/>
            <person name="Hanada S."/>
        </authorList>
    </citation>
    <scope>NUCLEOTIDE SEQUENCE</scope>
    <source>
        <strain evidence="4">N10</strain>
    </source>
</reference>
<feature type="chain" id="PRO_5034116356" evidence="2">
    <location>
        <begin position="20"/>
        <end position="369"/>
    </location>
</feature>
<keyword evidence="5" id="KW-1185">Reference proteome</keyword>
<dbReference type="AlphaFoldDB" id="A0A8G0ZW91"/>
<dbReference type="PROSITE" id="PS51257">
    <property type="entry name" value="PROKAR_LIPOPROTEIN"/>
    <property type="match status" value="1"/>
</dbReference>
<dbReference type="Gene3D" id="3.10.560.10">
    <property type="entry name" value="Outer membrane lipoprotein wza domain like"/>
    <property type="match status" value="2"/>
</dbReference>
<dbReference type="GO" id="GO:0015159">
    <property type="term" value="F:polysaccharide transmembrane transporter activity"/>
    <property type="evidence" value="ECO:0007669"/>
    <property type="project" value="InterPro"/>
</dbReference>
<proteinExistence type="predicted"/>
<evidence type="ECO:0000256" key="2">
    <source>
        <dbReference type="SAM" id="SignalP"/>
    </source>
</evidence>
<feature type="domain" description="Polysaccharide export protein N-terminal" evidence="3">
    <location>
        <begin position="79"/>
        <end position="160"/>
    </location>
</feature>
<accession>A0A8G0ZW91</accession>
<sequence length="369" mass="38713">MIRLRPPVLAMVCASLTLAGCDLPQGAGREDQILAGANDPDATFAVEPVTRASLATISRWPLSGNGTASGWIGHSRGPSGQIIQPGDHLNVTIWDNEESSLLKPPGQKAVPLTGLIVSQSGTIFLPYISEVYVSKMSPEEARQVIQDKLVAIAPSVQVQLEQSSGKQNSIDIVSGVASPGHYPLLDRNTTVLSVLSAAGGVSPSLENPQVRLIRDGRLYGISLDQLMNSPSQDTTLRGGDKLFVEPDDRHFVALGASGTESRVRFPSERVTALEAMALTGGMDAVRANPAAIFILRNYSAKAVRTDGSGPPKQGVVFTFDLTNADGLFAAGQFLLQDGDAVVVSESPVTAARTITALLAGLLAVNAAVQ</sequence>